<dbReference type="RefSeq" id="XP_016975885.1">
    <property type="nucleotide sequence ID" value="XM_017120396.1"/>
</dbReference>
<proteinExistence type="predicted"/>
<name>A0A6P4ECS7_DRORH</name>
<evidence type="ECO:0000313" key="1">
    <source>
        <dbReference type="RefSeq" id="XP_016975885.1"/>
    </source>
</evidence>
<dbReference type="GeneID" id="108042216"/>
<dbReference type="OrthoDB" id="7862218at2759"/>
<gene>
    <name evidence="1" type="primary">LOC108042216</name>
</gene>
<sequence>MALKFNEALELLIENLSKNPTPEQQNYLQDASDISDKINQELTNIDSVFKGTIKNLEKTCIFFNNSFPKMLEPLLWLKMPFNVQPQRIHIPIGHGYKVFKLKTFTQHPAVENGYVIGDKLTNLFFLDLSKAIGRISQIECKSGKSYSLRHGIDEQNNFTINAYEPGHVEEGIAYSFSLQFSFFDDSVLYATNNNLFFQETKSDRPNKLATNHMIVHTLLVQLKLYLTLSVKYIGNIFDSVNWKSASNAGDILLEVLIKIMSNLENRGALNSVYLKLLQFKKSDSVEMSELMTLFGLH</sequence>
<protein>
    <submittedName>
        <fullName evidence="1">Uncharacterized protein LOC108042216</fullName>
    </submittedName>
</protein>
<organism evidence="1">
    <name type="scientific">Drosophila rhopaloa</name>
    <name type="common">Fruit fly</name>
    <dbReference type="NCBI Taxonomy" id="1041015"/>
    <lineage>
        <taxon>Eukaryota</taxon>
        <taxon>Metazoa</taxon>
        <taxon>Ecdysozoa</taxon>
        <taxon>Arthropoda</taxon>
        <taxon>Hexapoda</taxon>
        <taxon>Insecta</taxon>
        <taxon>Pterygota</taxon>
        <taxon>Neoptera</taxon>
        <taxon>Endopterygota</taxon>
        <taxon>Diptera</taxon>
        <taxon>Brachycera</taxon>
        <taxon>Muscomorpha</taxon>
        <taxon>Ephydroidea</taxon>
        <taxon>Drosophilidae</taxon>
        <taxon>Drosophila</taxon>
        <taxon>Sophophora</taxon>
    </lineage>
</organism>
<dbReference type="RefSeq" id="XP_016975885.2">
    <property type="nucleotide sequence ID" value="XM_017120396.2"/>
</dbReference>
<dbReference type="AlphaFoldDB" id="A0A6P4ECS7"/>
<accession>A0A6P4ECS7</accession>
<reference evidence="1" key="1">
    <citation type="submission" date="2025-08" db="UniProtKB">
        <authorList>
            <consortium name="RefSeq"/>
        </authorList>
    </citation>
    <scope>IDENTIFICATION</scope>
</reference>